<evidence type="ECO:0000259" key="1">
    <source>
        <dbReference type="Pfam" id="PF03033"/>
    </source>
</evidence>
<evidence type="ECO:0000313" key="2">
    <source>
        <dbReference type="EMBL" id="KAK3194966.1"/>
    </source>
</evidence>
<reference evidence="2" key="1">
    <citation type="journal article" date="2023" name="Plant J.">
        <title>Genome sequences and population genomics provide insights into the demographic history, inbreeding, and mutation load of two 'living fossil' tree species of Dipteronia.</title>
        <authorList>
            <person name="Feng Y."/>
            <person name="Comes H.P."/>
            <person name="Chen J."/>
            <person name="Zhu S."/>
            <person name="Lu R."/>
            <person name="Zhang X."/>
            <person name="Li P."/>
            <person name="Qiu J."/>
            <person name="Olsen K.M."/>
            <person name="Qiu Y."/>
        </authorList>
    </citation>
    <scope>NUCLEOTIDE SEQUENCE</scope>
    <source>
        <strain evidence="2">NBL</strain>
    </source>
</reference>
<dbReference type="GO" id="GO:0005975">
    <property type="term" value="P:carbohydrate metabolic process"/>
    <property type="evidence" value="ECO:0007669"/>
    <property type="project" value="InterPro"/>
</dbReference>
<dbReference type="PANTHER" id="PTHR48050">
    <property type="entry name" value="STEROL 3-BETA-GLUCOSYLTRANSFERASE"/>
    <property type="match status" value="1"/>
</dbReference>
<organism evidence="2 3">
    <name type="scientific">Dipteronia sinensis</name>
    <dbReference type="NCBI Taxonomy" id="43782"/>
    <lineage>
        <taxon>Eukaryota</taxon>
        <taxon>Viridiplantae</taxon>
        <taxon>Streptophyta</taxon>
        <taxon>Embryophyta</taxon>
        <taxon>Tracheophyta</taxon>
        <taxon>Spermatophyta</taxon>
        <taxon>Magnoliopsida</taxon>
        <taxon>eudicotyledons</taxon>
        <taxon>Gunneridae</taxon>
        <taxon>Pentapetalae</taxon>
        <taxon>rosids</taxon>
        <taxon>malvids</taxon>
        <taxon>Sapindales</taxon>
        <taxon>Sapindaceae</taxon>
        <taxon>Hippocastanoideae</taxon>
        <taxon>Acereae</taxon>
        <taxon>Dipteronia</taxon>
    </lineage>
</organism>
<dbReference type="Pfam" id="PF03033">
    <property type="entry name" value="Glyco_transf_28"/>
    <property type="match status" value="1"/>
</dbReference>
<dbReference type="EMBL" id="JANJYJ010000008">
    <property type="protein sequence ID" value="KAK3194966.1"/>
    <property type="molecule type" value="Genomic_DNA"/>
</dbReference>
<comment type="caution">
    <text evidence="2">The sequence shown here is derived from an EMBL/GenBank/DDBJ whole genome shotgun (WGS) entry which is preliminary data.</text>
</comment>
<accession>A0AAD9ZXM3</accession>
<proteinExistence type="predicted"/>
<dbReference type="AlphaFoldDB" id="A0AAD9ZXM3"/>
<dbReference type="Gene3D" id="3.40.50.2000">
    <property type="entry name" value="Glycogen Phosphorylase B"/>
    <property type="match status" value="1"/>
</dbReference>
<dbReference type="InterPro" id="IPR004276">
    <property type="entry name" value="GlycoTrans_28_N"/>
</dbReference>
<sequence length="278" mass="30275">MSRSLFSDKFIVKRETYEFSILYMEMKKKLIVEIVRIQNDGTVEVDLNKNLPAASKLLDLLPVEGPPIIFADTSFSDSNKLIPRLQIAMLVVGTRGDVQPFLAIAKRLQEFGDRVRLATHANFSTFVRSAGVYFFPLGGDPRVWQDVRNMARNKGLIPSGPGEISIQRKQLKAIIESLLLACIQPDMETGVPFRAQAIIANPLAYDGGRAEAVMKDGGIRLLLDSLAIANLSVNAKVAKAIAEEGGINILAVLARSMNRLGAIAEAGGVKALEALFTP</sequence>
<name>A0AAD9ZXM3_9ROSI</name>
<feature type="domain" description="Glycosyltransferase family 28 N-terminal" evidence="1">
    <location>
        <begin position="87"/>
        <end position="205"/>
    </location>
</feature>
<evidence type="ECO:0000313" key="3">
    <source>
        <dbReference type="Proteomes" id="UP001281410"/>
    </source>
</evidence>
<dbReference type="InterPro" id="IPR050426">
    <property type="entry name" value="Glycosyltransferase_28"/>
</dbReference>
<protein>
    <recommendedName>
        <fullName evidence="1">Glycosyltransferase family 28 N-terminal domain-containing protein</fullName>
    </recommendedName>
</protein>
<dbReference type="Proteomes" id="UP001281410">
    <property type="component" value="Unassembled WGS sequence"/>
</dbReference>
<keyword evidence="3" id="KW-1185">Reference proteome</keyword>
<dbReference type="PANTHER" id="PTHR48050:SF16">
    <property type="entry name" value="STEROL 3-BETA-GLUCOSYLTRANSFERASE UGT80B1"/>
    <property type="match status" value="1"/>
</dbReference>
<gene>
    <name evidence="2" type="ORF">Dsin_026276</name>
</gene>
<dbReference type="SUPFAM" id="SSF53756">
    <property type="entry name" value="UDP-Glycosyltransferase/glycogen phosphorylase"/>
    <property type="match status" value="1"/>
</dbReference>
<dbReference type="GO" id="GO:0016758">
    <property type="term" value="F:hexosyltransferase activity"/>
    <property type="evidence" value="ECO:0007669"/>
    <property type="project" value="InterPro"/>
</dbReference>